<dbReference type="GO" id="GO:0019752">
    <property type="term" value="P:carboxylic acid metabolic process"/>
    <property type="evidence" value="ECO:0007669"/>
    <property type="project" value="UniProtKB-ARBA"/>
</dbReference>
<protein>
    <recommendedName>
        <fullName evidence="6">Aldehyde dehydrogenase domain-containing protein</fullName>
    </recommendedName>
</protein>
<dbReference type="GO" id="GO:0004029">
    <property type="term" value="F:aldehyde dehydrogenase (NAD+) activity"/>
    <property type="evidence" value="ECO:0007669"/>
    <property type="project" value="UniProtKB-ARBA"/>
</dbReference>
<dbReference type="SUPFAM" id="SSF53720">
    <property type="entry name" value="ALDH-like"/>
    <property type="match status" value="1"/>
</dbReference>
<comment type="similarity">
    <text evidence="1 5">Belongs to the aldehyde dehydrogenase family.</text>
</comment>
<sequence>MSKVQLPNTKLFINNEWVESVSGKKIKTYNPSNGKLICEVSEGSKEDVDIAVKAARNALENGEWSKMSSEDRGKLIMKLADLIDQHREHLSDLETLDNGKPLTAATNFDVIEAARSLRYFGGWADKIQGKTIPISSEFTSMTRHEPIGVVALVVAWNFPLLLLSWKLGPALAAGCTIVAKPSEFTPLTALYLCELIKEAGFPPGVINIVNGVGEVVGNALSHHMDIDKISFTGSTRVGRLIMEAASKSNLKPVTLELGGKSPNIIFGDCDVEYVANAAKNYVFANSSQLCCAASRFFVDERIFDVFLTIFTEKIKQLKVGDPYDNDTHLGPLVSKQQLDRVMGYIKKGKEEGATCHLGGEIHNHNVDGTGYYVQPTIFINVTDDMTICKEEIFGPVVVLLPFKTVDEVIQRANNTTYGLAAGIWTKDISLALNVSNRLKSGSVWVNDFNILKSQIPFGGFKQSGFGRDLSEYAIQSYLSVKAITIAHKTLHAQEQ</sequence>
<dbReference type="AlphaFoldDB" id="A0AAN7UE98"/>
<dbReference type="InterPro" id="IPR016161">
    <property type="entry name" value="Ald_DH/histidinol_DH"/>
</dbReference>
<name>A0AAN7UE98_9MYCE</name>
<comment type="caution">
    <text evidence="7">The sequence shown here is derived from an EMBL/GenBank/DDBJ whole genome shotgun (WGS) entry which is preliminary data.</text>
</comment>
<dbReference type="FunFam" id="3.40.605.10:FF:000011">
    <property type="entry name" value="ALD5p Mitochondrial aldehyde dehydrogenase"/>
    <property type="match status" value="1"/>
</dbReference>
<dbReference type="Pfam" id="PF00171">
    <property type="entry name" value="Aldedh"/>
    <property type="match status" value="1"/>
</dbReference>
<evidence type="ECO:0000256" key="4">
    <source>
        <dbReference type="PROSITE-ProRule" id="PRU10007"/>
    </source>
</evidence>
<keyword evidence="2 5" id="KW-0560">Oxidoreductase</keyword>
<dbReference type="Gene3D" id="3.40.309.10">
    <property type="entry name" value="Aldehyde Dehydrogenase, Chain A, domain 2"/>
    <property type="match status" value="1"/>
</dbReference>
<evidence type="ECO:0000256" key="5">
    <source>
        <dbReference type="RuleBase" id="RU003345"/>
    </source>
</evidence>
<organism evidence="7 8">
    <name type="scientific">Dictyostelium firmibasis</name>
    <dbReference type="NCBI Taxonomy" id="79012"/>
    <lineage>
        <taxon>Eukaryota</taxon>
        <taxon>Amoebozoa</taxon>
        <taxon>Evosea</taxon>
        <taxon>Eumycetozoa</taxon>
        <taxon>Dictyostelia</taxon>
        <taxon>Dictyosteliales</taxon>
        <taxon>Dictyosteliaceae</taxon>
        <taxon>Dictyostelium</taxon>
    </lineage>
</organism>
<accession>A0AAN7UE98</accession>
<evidence type="ECO:0000256" key="1">
    <source>
        <dbReference type="ARBA" id="ARBA00009986"/>
    </source>
</evidence>
<dbReference type="FunFam" id="3.40.309.10:FF:000001">
    <property type="entry name" value="Mitochondrial aldehyde dehydrogenase 2"/>
    <property type="match status" value="1"/>
</dbReference>
<reference evidence="7 8" key="1">
    <citation type="submission" date="2023-11" db="EMBL/GenBank/DDBJ databases">
        <title>Dfirmibasis_genome.</title>
        <authorList>
            <person name="Edelbroek B."/>
            <person name="Kjellin J."/>
            <person name="Jerlstrom-Hultqvist J."/>
            <person name="Soderbom F."/>
        </authorList>
    </citation>
    <scope>NUCLEOTIDE SEQUENCE [LARGE SCALE GENOMIC DNA]</scope>
    <source>
        <strain evidence="7 8">TNS-C-14</strain>
    </source>
</reference>
<dbReference type="InterPro" id="IPR016163">
    <property type="entry name" value="Ald_DH_C"/>
</dbReference>
<gene>
    <name evidence="7" type="ORF">RB653_009424</name>
</gene>
<dbReference type="InterPro" id="IPR016162">
    <property type="entry name" value="Ald_DH_N"/>
</dbReference>
<dbReference type="InterPro" id="IPR015590">
    <property type="entry name" value="Aldehyde_DH_dom"/>
</dbReference>
<proteinExistence type="inferred from homology"/>
<feature type="domain" description="Aldehyde dehydrogenase" evidence="6">
    <location>
        <begin position="17"/>
        <end position="483"/>
    </location>
</feature>
<dbReference type="PANTHER" id="PTHR11699">
    <property type="entry name" value="ALDEHYDE DEHYDROGENASE-RELATED"/>
    <property type="match status" value="1"/>
</dbReference>
<evidence type="ECO:0000313" key="8">
    <source>
        <dbReference type="Proteomes" id="UP001344447"/>
    </source>
</evidence>
<dbReference type="CDD" id="cd07091">
    <property type="entry name" value="ALDH_F1-2_Ald2-like"/>
    <property type="match status" value="1"/>
</dbReference>
<dbReference type="Proteomes" id="UP001344447">
    <property type="component" value="Unassembled WGS sequence"/>
</dbReference>
<dbReference type="PROSITE" id="PS00687">
    <property type="entry name" value="ALDEHYDE_DEHYDR_GLU"/>
    <property type="match status" value="1"/>
</dbReference>
<dbReference type="InterPro" id="IPR029510">
    <property type="entry name" value="Ald_DH_CS_GLU"/>
</dbReference>
<dbReference type="EMBL" id="JAVFKY010000003">
    <property type="protein sequence ID" value="KAK5579738.1"/>
    <property type="molecule type" value="Genomic_DNA"/>
</dbReference>
<evidence type="ECO:0000256" key="2">
    <source>
        <dbReference type="ARBA" id="ARBA00023002"/>
    </source>
</evidence>
<keyword evidence="3" id="KW-0520">NAD</keyword>
<feature type="active site" evidence="4">
    <location>
        <position position="256"/>
    </location>
</feature>
<dbReference type="Gene3D" id="3.40.605.10">
    <property type="entry name" value="Aldehyde Dehydrogenase, Chain A, domain 1"/>
    <property type="match status" value="1"/>
</dbReference>
<keyword evidence="8" id="KW-1185">Reference proteome</keyword>
<evidence type="ECO:0000259" key="6">
    <source>
        <dbReference type="Pfam" id="PF00171"/>
    </source>
</evidence>
<dbReference type="GO" id="GO:0005739">
    <property type="term" value="C:mitochondrion"/>
    <property type="evidence" value="ECO:0007669"/>
    <property type="project" value="UniProtKB-ARBA"/>
</dbReference>
<evidence type="ECO:0000256" key="3">
    <source>
        <dbReference type="ARBA" id="ARBA00023027"/>
    </source>
</evidence>
<evidence type="ECO:0000313" key="7">
    <source>
        <dbReference type="EMBL" id="KAK5579738.1"/>
    </source>
</evidence>
<dbReference type="FunFam" id="3.40.605.10:FF:000026">
    <property type="entry name" value="Aldehyde dehydrogenase, putative"/>
    <property type="match status" value="1"/>
</dbReference>